<keyword evidence="6" id="KW-1133">Transmembrane helix</keyword>
<dbReference type="EMBL" id="CP002057">
    <property type="protein sequence ID" value="ADI36873.1"/>
    <property type="molecule type" value="Genomic_DNA"/>
</dbReference>
<name>D7DUR3_METV3</name>
<dbReference type="Pfam" id="PF04021">
    <property type="entry name" value="Class_IIIsignal"/>
    <property type="match status" value="1"/>
</dbReference>
<gene>
    <name evidence="7" type="ordered locus">Mvol_1216</name>
</gene>
<dbReference type="KEGG" id="mvo:Mvol_1216"/>
<evidence type="ECO:0000256" key="1">
    <source>
        <dbReference type="ARBA" id="ARBA00004241"/>
    </source>
</evidence>
<sequence>MKIKLKNKSVKPEANPKKIFGRKVRNGKGQISMEFSILFLALLASVVVATIIPGLFGLDKTTEVAKASLAHGSLSNLKSNIQMMDTLDEGSYKLVRVKSPSESTWNFATNNITVSGDGFEVVATFDSDIQMLNGSSIYVNTSKLLSFKLLKEDNRIKIEVIP</sequence>
<evidence type="ECO:0000256" key="4">
    <source>
        <dbReference type="ARBA" id="ARBA00022525"/>
    </source>
</evidence>
<organism evidence="7 8">
    <name type="scientific">Methanococcus voltae (strain ATCC BAA-1334 / A3)</name>
    <dbReference type="NCBI Taxonomy" id="456320"/>
    <lineage>
        <taxon>Archaea</taxon>
        <taxon>Methanobacteriati</taxon>
        <taxon>Methanobacteriota</taxon>
        <taxon>Methanomada group</taxon>
        <taxon>Methanococci</taxon>
        <taxon>Methanococcales</taxon>
        <taxon>Methanococcaceae</taxon>
        <taxon>Methanococcus</taxon>
    </lineage>
</organism>
<dbReference type="STRING" id="456320.Mvol_1216"/>
<keyword evidence="4" id="KW-0964">Secreted</keyword>
<dbReference type="GO" id="GO:0005576">
    <property type="term" value="C:extracellular region"/>
    <property type="evidence" value="ECO:0007669"/>
    <property type="project" value="UniProtKB-SubCell"/>
</dbReference>
<keyword evidence="6" id="KW-0472">Membrane</keyword>
<evidence type="ECO:0000313" key="7">
    <source>
        <dbReference type="EMBL" id="ADI36873.1"/>
    </source>
</evidence>
<proteinExistence type="predicted"/>
<dbReference type="FunCoup" id="D7DUR3">
    <property type="interactions" value="26"/>
</dbReference>
<evidence type="ECO:0000256" key="5">
    <source>
        <dbReference type="ARBA" id="ARBA00023263"/>
    </source>
</evidence>
<dbReference type="InParanoid" id="D7DUR3"/>
<evidence type="ECO:0000313" key="8">
    <source>
        <dbReference type="Proteomes" id="UP000007722"/>
    </source>
</evidence>
<evidence type="ECO:0000256" key="2">
    <source>
        <dbReference type="ARBA" id="ARBA00004561"/>
    </source>
</evidence>
<comment type="subcellular location">
    <subcellularLocation>
        <location evidence="1">Cell surface</location>
    </subcellularLocation>
    <subcellularLocation>
        <location evidence="2">Fimbrium</location>
    </subcellularLocation>
    <subcellularLocation>
        <location evidence="3">Secreted</location>
    </subcellularLocation>
</comment>
<feature type="transmembrane region" description="Helical" evidence="6">
    <location>
        <begin position="35"/>
        <end position="56"/>
    </location>
</feature>
<dbReference type="HOGENOM" id="CLU_1912362_0_0_2"/>
<dbReference type="InterPro" id="IPR007166">
    <property type="entry name" value="Class3_signal_pept_motif"/>
</dbReference>
<dbReference type="AlphaFoldDB" id="D7DUR3"/>
<dbReference type="eggNOG" id="arCOG05053">
    <property type="taxonomic scope" value="Archaea"/>
</dbReference>
<evidence type="ECO:0000256" key="3">
    <source>
        <dbReference type="ARBA" id="ARBA00004613"/>
    </source>
</evidence>
<evidence type="ECO:0000256" key="6">
    <source>
        <dbReference type="SAM" id="Phobius"/>
    </source>
</evidence>
<accession>D7DUR3</accession>
<keyword evidence="6" id="KW-0812">Transmembrane</keyword>
<dbReference type="Proteomes" id="UP000007722">
    <property type="component" value="Chromosome"/>
</dbReference>
<keyword evidence="5" id="KW-0281">Fimbrium</keyword>
<dbReference type="GO" id="GO:0009986">
    <property type="term" value="C:cell surface"/>
    <property type="evidence" value="ECO:0007669"/>
    <property type="project" value="UniProtKB-SubCell"/>
</dbReference>
<reference evidence="7 8" key="1">
    <citation type="submission" date="2010-05" db="EMBL/GenBank/DDBJ databases">
        <title>Complete sequence of Methanococcus voltae A3.</title>
        <authorList>
            <consortium name="US DOE Joint Genome Institute"/>
            <person name="Lucas S."/>
            <person name="Copeland A."/>
            <person name="Lapidus A."/>
            <person name="Cheng J.-F."/>
            <person name="Bruce D."/>
            <person name="Goodwin L."/>
            <person name="Pitluck S."/>
            <person name="Lowry S."/>
            <person name="Clum A."/>
            <person name="Land M."/>
            <person name="Hauser L."/>
            <person name="Kyrpides N."/>
            <person name="Mikhailova N."/>
            <person name="Whitman W.B."/>
            <person name="Woyke T."/>
        </authorList>
    </citation>
    <scope>NUCLEOTIDE SEQUENCE [LARGE SCALE GENOMIC DNA]</scope>
    <source>
        <strain evidence="8">ATCC BAA-1334 / A3</strain>
    </source>
</reference>
<keyword evidence="8" id="KW-1185">Reference proteome</keyword>
<protein>
    <submittedName>
        <fullName evidence="7">Uncharacterized protein</fullName>
    </submittedName>
</protein>
<dbReference type="OrthoDB" id="62201at2157"/>